<dbReference type="STRING" id="1927124.BST13_33545"/>
<organism evidence="8 9">
    <name type="scientific">Mycobacterium aquaticum</name>
    <dbReference type="NCBI Taxonomy" id="1927124"/>
    <lineage>
        <taxon>Bacteria</taxon>
        <taxon>Bacillati</taxon>
        <taxon>Actinomycetota</taxon>
        <taxon>Actinomycetes</taxon>
        <taxon>Mycobacteriales</taxon>
        <taxon>Mycobacteriaceae</taxon>
        <taxon>Mycobacterium</taxon>
    </lineage>
</organism>
<protein>
    <recommendedName>
        <fullName evidence="6">ATP-dependent Clp protease proteolytic subunit</fullName>
    </recommendedName>
</protein>
<keyword evidence="4" id="KW-0378">Hydrolase</keyword>
<keyword evidence="9" id="KW-1185">Reference proteome</keyword>
<keyword evidence="2" id="KW-0963">Cytoplasm</keyword>
<accession>A0A1X0A5C8</accession>
<dbReference type="GO" id="GO:0051117">
    <property type="term" value="F:ATPase binding"/>
    <property type="evidence" value="ECO:0007669"/>
    <property type="project" value="TreeGrafter"/>
</dbReference>
<dbReference type="Pfam" id="PF10123">
    <property type="entry name" value="Mu-like_Pro"/>
    <property type="match status" value="1"/>
</dbReference>
<dbReference type="EMBL" id="MVHF01000055">
    <property type="protein sequence ID" value="ORA24896.1"/>
    <property type="molecule type" value="Genomic_DNA"/>
</dbReference>
<gene>
    <name evidence="8" type="ORF">BST13_33545</name>
</gene>
<sequence>MPESSRAWFKWSQPTAKADTGTEQITLHIYDVIGADPFFGGVDVNDLVGQIEALADDTELAVRINSPGGSAWDGITLANAIIRHPGRTTTYVDGAAASAASLVALAGDKVVMSKYGQMMVHNARGGLMGTAEELIAAGKTLEKLNGSMAAFYADRAGGEVSDWARAMKRETWYTAAEAKDAGLATEIDESGKREEVEAAATAAITKVAAMFKYPGRQAAPAPSARADDGPEGGPVPKEEAAVATNKAVLDALGLPEDASDEDVIAKINEGKGSGEGAPPDGKPTEPDAAAVEAATKAAAAVGLTLVDPGTLATMRTNSELGAQAHAALETQRISAAVDAAISLGKIPPARKDHFVALMRADEVGTTKLLADIPPETAVPMTELGHSLDPVALAGSGGQGGEVTDLPAYKAWDL</sequence>
<dbReference type="GO" id="GO:0009368">
    <property type="term" value="C:endopeptidase Clp complex"/>
    <property type="evidence" value="ECO:0007669"/>
    <property type="project" value="TreeGrafter"/>
</dbReference>
<evidence type="ECO:0000256" key="5">
    <source>
        <dbReference type="ARBA" id="ARBA00022825"/>
    </source>
</evidence>
<feature type="region of interest" description="Disordered" evidence="7">
    <location>
        <begin position="218"/>
        <end position="237"/>
    </location>
</feature>
<evidence type="ECO:0000256" key="4">
    <source>
        <dbReference type="ARBA" id="ARBA00022801"/>
    </source>
</evidence>
<evidence type="ECO:0000313" key="9">
    <source>
        <dbReference type="Proteomes" id="UP000192448"/>
    </source>
</evidence>
<dbReference type="InterPro" id="IPR001907">
    <property type="entry name" value="ClpP"/>
</dbReference>
<dbReference type="PANTHER" id="PTHR10381">
    <property type="entry name" value="ATP-DEPENDENT CLP PROTEASE PROTEOLYTIC SUBUNIT"/>
    <property type="match status" value="1"/>
</dbReference>
<keyword evidence="5" id="KW-0720">Serine protease</keyword>
<evidence type="ECO:0000256" key="1">
    <source>
        <dbReference type="ARBA" id="ARBA00007039"/>
    </source>
</evidence>
<reference evidence="8 9" key="1">
    <citation type="submission" date="2017-02" db="EMBL/GenBank/DDBJ databases">
        <title>The new phylogeny of genus Mycobacterium.</title>
        <authorList>
            <person name="Tortoli E."/>
            <person name="Trovato A."/>
            <person name="Cirillo D.M."/>
        </authorList>
    </citation>
    <scope>NUCLEOTIDE SEQUENCE [LARGE SCALE GENOMIC DNA]</scope>
    <source>
        <strain evidence="8 9">RW6</strain>
    </source>
</reference>
<dbReference type="NCBIfam" id="NF045542">
    <property type="entry name" value="Clp_rel_HeadMat"/>
    <property type="match status" value="1"/>
</dbReference>
<dbReference type="OrthoDB" id="9806592at2"/>
<comment type="caution">
    <text evidence="8">The sequence shown here is derived from an EMBL/GenBank/DDBJ whole genome shotgun (WGS) entry which is preliminary data.</text>
</comment>
<dbReference type="Pfam" id="PF00574">
    <property type="entry name" value="CLP_protease"/>
    <property type="match status" value="1"/>
</dbReference>
<evidence type="ECO:0000256" key="2">
    <source>
        <dbReference type="ARBA" id="ARBA00022490"/>
    </source>
</evidence>
<dbReference type="AlphaFoldDB" id="A0A1X0A5C8"/>
<dbReference type="SUPFAM" id="SSF52096">
    <property type="entry name" value="ClpP/crotonase"/>
    <property type="match status" value="1"/>
</dbReference>
<dbReference type="InterPro" id="IPR012106">
    <property type="entry name" value="Phage_Mu_Gp1"/>
</dbReference>
<dbReference type="InterPro" id="IPR023562">
    <property type="entry name" value="ClpP/TepA"/>
</dbReference>
<evidence type="ECO:0000256" key="3">
    <source>
        <dbReference type="ARBA" id="ARBA00022670"/>
    </source>
</evidence>
<evidence type="ECO:0000256" key="6">
    <source>
        <dbReference type="RuleBase" id="RU003567"/>
    </source>
</evidence>
<dbReference type="PRINTS" id="PR00127">
    <property type="entry name" value="CLPPROTEASEP"/>
</dbReference>
<dbReference type="CDD" id="cd07016">
    <property type="entry name" value="S14_ClpP_1"/>
    <property type="match status" value="1"/>
</dbReference>
<evidence type="ECO:0000313" key="8">
    <source>
        <dbReference type="EMBL" id="ORA24896.1"/>
    </source>
</evidence>
<dbReference type="PANTHER" id="PTHR10381:SF70">
    <property type="entry name" value="ATP-DEPENDENT CLP PROTEASE PROTEOLYTIC SUBUNIT"/>
    <property type="match status" value="1"/>
</dbReference>
<dbReference type="Proteomes" id="UP000192448">
    <property type="component" value="Unassembled WGS sequence"/>
</dbReference>
<feature type="region of interest" description="Disordered" evidence="7">
    <location>
        <begin position="268"/>
        <end position="287"/>
    </location>
</feature>
<name>A0A1X0A5C8_9MYCO</name>
<dbReference type="GO" id="GO:0004252">
    <property type="term" value="F:serine-type endopeptidase activity"/>
    <property type="evidence" value="ECO:0007669"/>
    <property type="project" value="InterPro"/>
</dbReference>
<proteinExistence type="inferred from homology"/>
<dbReference type="GO" id="GO:0006515">
    <property type="term" value="P:protein quality control for misfolded or incompletely synthesized proteins"/>
    <property type="evidence" value="ECO:0007669"/>
    <property type="project" value="TreeGrafter"/>
</dbReference>
<keyword evidence="3" id="KW-0645">Protease</keyword>
<dbReference type="Gene3D" id="3.90.226.10">
    <property type="entry name" value="2-enoyl-CoA Hydratase, Chain A, domain 1"/>
    <property type="match status" value="1"/>
</dbReference>
<dbReference type="GO" id="GO:0004176">
    <property type="term" value="F:ATP-dependent peptidase activity"/>
    <property type="evidence" value="ECO:0007669"/>
    <property type="project" value="InterPro"/>
</dbReference>
<dbReference type="RefSeq" id="WP_142282901.1">
    <property type="nucleotide sequence ID" value="NZ_MVHF01000055.1"/>
</dbReference>
<comment type="similarity">
    <text evidence="1 6">Belongs to the peptidase S14 family.</text>
</comment>
<dbReference type="InterPro" id="IPR029045">
    <property type="entry name" value="ClpP/crotonase-like_dom_sf"/>
</dbReference>
<evidence type="ECO:0000256" key="7">
    <source>
        <dbReference type="SAM" id="MobiDB-lite"/>
    </source>
</evidence>